<dbReference type="InterPro" id="IPR050106">
    <property type="entry name" value="HistidinolP_aminotransfase"/>
</dbReference>
<dbReference type="InterPro" id="IPR015424">
    <property type="entry name" value="PyrdxlP-dep_Trfase"/>
</dbReference>
<evidence type="ECO:0000256" key="5">
    <source>
        <dbReference type="ARBA" id="ARBA00022898"/>
    </source>
</evidence>
<keyword evidence="3 8" id="KW-0032">Aminotransferase</keyword>
<dbReference type="AlphaFoldDB" id="A0A248LME8"/>
<evidence type="ECO:0000256" key="3">
    <source>
        <dbReference type="ARBA" id="ARBA00022576"/>
    </source>
</evidence>
<evidence type="ECO:0000313" key="9">
    <source>
        <dbReference type="Proteomes" id="UP000197424"/>
    </source>
</evidence>
<dbReference type="InterPro" id="IPR015422">
    <property type="entry name" value="PyrdxlP-dep_Trfase_small"/>
</dbReference>
<evidence type="ECO:0000256" key="2">
    <source>
        <dbReference type="ARBA" id="ARBA00021531"/>
    </source>
</evidence>
<evidence type="ECO:0000259" key="7">
    <source>
        <dbReference type="Pfam" id="PF00155"/>
    </source>
</evidence>
<name>A0A248LME8_9NEIS</name>
<dbReference type="PANTHER" id="PTHR43643:SF3">
    <property type="entry name" value="HISTIDINOL-PHOSPHATE AMINOTRANSFERASE"/>
    <property type="match status" value="1"/>
</dbReference>
<dbReference type="Gene3D" id="3.90.1150.10">
    <property type="entry name" value="Aspartate Aminotransferase, domain 1"/>
    <property type="match status" value="1"/>
</dbReference>
<gene>
    <name evidence="8" type="ORF">LHGZ1_3106</name>
</gene>
<organism evidence="8 9">
    <name type="scientific">Laribacter hongkongensis</name>
    <dbReference type="NCBI Taxonomy" id="168471"/>
    <lineage>
        <taxon>Bacteria</taxon>
        <taxon>Pseudomonadati</taxon>
        <taxon>Pseudomonadota</taxon>
        <taxon>Betaproteobacteria</taxon>
        <taxon>Neisseriales</taxon>
        <taxon>Aquaspirillaceae</taxon>
        <taxon>Laribacter</taxon>
    </lineage>
</organism>
<dbReference type="Pfam" id="PF00155">
    <property type="entry name" value="Aminotran_1_2"/>
    <property type="match status" value="1"/>
</dbReference>
<dbReference type="InterPro" id="IPR004839">
    <property type="entry name" value="Aminotransferase_I/II_large"/>
</dbReference>
<proteinExistence type="inferred from homology"/>
<dbReference type="GeneID" id="75108164"/>
<dbReference type="GO" id="GO:0008483">
    <property type="term" value="F:transaminase activity"/>
    <property type="evidence" value="ECO:0007669"/>
    <property type="project" value="UniProtKB-KW"/>
</dbReference>
<dbReference type="OrthoDB" id="9813612at2"/>
<dbReference type="RefSeq" id="WP_027823077.1">
    <property type="nucleotide sequence ID" value="NZ_CP022115.1"/>
</dbReference>
<evidence type="ECO:0000256" key="4">
    <source>
        <dbReference type="ARBA" id="ARBA00022679"/>
    </source>
</evidence>
<dbReference type="PANTHER" id="PTHR43643">
    <property type="entry name" value="HISTIDINOL-PHOSPHATE AMINOTRANSFERASE 2"/>
    <property type="match status" value="1"/>
</dbReference>
<keyword evidence="6" id="KW-0732">Signal</keyword>
<evidence type="ECO:0000256" key="6">
    <source>
        <dbReference type="SAM" id="SignalP"/>
    </source>
</evidence>
<feature type="signal peptide" evidence="6">
    <location>
        <begin position="1"/>
        <end position="20"/>
    </location>
</feature>
<evidence type="ECO:0000313" key="8">
    <source>
        <dbReference type="EMBL" id="ASJ25937.1"/>
    </source>
</evidence>
<keyword evidence="4 8" id="KW-0808">Transferase</keyword>
<comment type="similarity">
    <text evidence="1">Belongs to the class-II pyridoxal-phosphate-dependent aminotransferase family. Histidinol-phosphate aminotransferase subfamily.</text>
</comment>
<dbReference type="InterPro" id="IPR015421">
    <property type="entry name" value="PyrdxlP-dep_Trfase_major"/>
</dbReference>
<dbReference type="Gene3D" id="3.40.640.10">
    <property type="entry name" value="Type I PLP-dependent aspartate aminotransferase-like (Major domain)"/>
    <property type="match status" value="1"/>
</dbReference>
<reference evidence="9" key="1">
    <citation type="submission" date="2017-06" db="EMBL/GenBank/DDBJ databases">
        <title>Whole genome sequence of Laribacter hongkongensis LHGZ1.</title>
        <authorList>
            <person name="Chen D."/>
            <person name="Wu H."/>
            <person name="Chen J."/>
        </authorList>
    </citation>
    <scope>NUCLEOTIDE SEQUENCE [LARGE SCALE GENOMIC DNA]</scope>
    <source>
        <strain evidence="9">LHGZ1</strain>
    </source>
</reference>
<feature type="chain" id="PRO_5011448526" description="Putative 8-amino-7-oxononanoate synthase" evidence="6">
    <location>
        <begin position="21"/>
        <end position="386"/>
    </location>
</feature>
<dbReference type="EMBL" id="CP022115">
    <property type="protein sequence ID" value="ASJ25937.1"/>
    <property type="molecule type" value="Genomic_DNA"/>
</dbReference>
<dbReference type="SUPFAM" id="SSF53383">
    <property type="entry name" value="PLP-dependent transferases"/>
    <property type="match status" value="1"/>
</dbReference>
<feature type="domain" description="Aminotransferase class I/classII large" evidence="7">
    <location>
        <begin position="51"/>
        <end position="376"/>
    </location>
</feature>
<dbReference type="GO" id="GO:0030170">
    <property type="term" value="F:pyridoxal phosphate binding"/>
    <property type="evidence" value="ECO:0007669"/>
    <property type="project" value="InterPro"/>
</dbReference>
<accession>A0A248LME8</accession>
<dbReference type="CDD" id="cd00609">
    <property type="entry name" value="AAT_like"/>
    <property type="match status" value="1"/>
</dbReference>
<dbReference type="Proteomes" id="UP000197424">
    <property type="component" value="Chromosome"/>
</dbReference>
<keyword evidence="5" id="KW-0663">Pyridoxal phosphate</keyword>
<protein>
    <recommendedName>
        <fullName evidence="2">Putative 8-amino-7-oxononanoate synthase</fullName>
    </recommendedName>
</protein>
<evidence type="ECO:0000256" key="1">
    <source>
        <dbReference type="ARBA" id="ARBA00007970"/>
    </source>
</evidence>
<sequence length="386" mass="41521">MDRRTLLKSGGLLFGMASLAALPSQGYAAALTASDKKLIGKVPVPSANAPVLLNFNENSLGMSPKATKAIQAALPEAFRYPDAARGEVIATLAKVNGVKPDMVSLGNGSSECIQATVHAFGGPNVQLVVPDPTFDSAEVYAKSIGMKVTKVRLNAAHQLDIPAMKKAVEAFPGKSLVYLCNPNNPTATITPDSEIAPWINSAPDSVTFLFDEAYHEYVTDPRYQSAVKWVQAGKPNVIVTRTFSKIHALAGLRIGYTLAAPATTARLNEFCSIDNTNIAAAVAANASLQDTAFIQRSLQATALARQITTKALDELGLEYLPSQANFMLHRVKGSSAAYREEMKKRHMMVGRPFDHYDGWNRLTLGTPGEMTAFVAVLKDMRRQGLV</sequence>